<name>A0AA43U6K7_9ACTN</name>
<dbReference type="EMBL" id="JAUMVS010000167">
    <property type="protein sequence ID" value="MDO4842428.1"/>
    <property type="molecule type" value="Genomic_DNA"/>
</dbReference>
<comment type="caution">
    <text evidence="1">The sequence shown here is derived from an EMBL/GenBank/DDBJ whole genome shotgun (WGS) entry which is preliminary data.</text>
</comment>
<organism evidence="1 2">
    <name type="scientific">Phoenicibacter congonensis</name>
    <dbReference type="NCBI Taxonomy" id="1944646"/>
    <lineage>
        <taxon>Bacteria</taxon>
        <taxon>Bacillati</taxon>
        <taxon>Actinomycetota</taxon>
        <taxon>Coriobacteriia</taxon>
        <taxon>Eggerthellales</taxon>
        <taxon>Eggerthellaceae</taxon>
        <taxon>Phoenicibacter</taxon>
    </lineage>
</organism>
<evidence type="ECO:0000313" key="1">
    <source>
        <dbReference type="EMBL" id="MDO4842428.1"/>
    </source>
</evidence>
<keyword evidence="2" id="KW-1185">Reference proteome</keyword>
<dbReference type="AlphaFoldDB" id="A0AA43U6K7"/>
<dbReference type="Proteomes" id="UP001168575">
    <property type="component" value="Unassembled WGS sequence"/>
</dbReference>
<sequence>MANNCNSEDVARRATAMGVELMCCKALDEIEVMFGCMSDMKAKMALSPGRIQQLYDYMDLPKDPFEFLATVPAASPEVTTMRRNLRIIIEEIPEFDPYDLWFKSDTIGDLDEVVLMIRAEKKRIAAEYQKHFKEFERRYGNE</sequence>
<accession>A0AA43U6K7</accession>
<protein>
    <submittedName>
        <fullName evidence="1">Uncharacterized protein</fullName>
    </submittedName>
</protein>
<proteinExistence type="predicted"/>
<reference evidence="1" key="1">
    <citation type="submission" date="2023-07" db="EMBL/GenBank/DDBJ databases">
        <title>Between Cages and Wild: Unraveling the Impact of Captivity on Animal Microbiomes and Antimicrobial Resistance.</title>
        <authorList>
            <person name="Schmartz G.P."/>
            <person name="Rehner J."/>
            <person name="Schuff M.J."/>
            <person name="Becker S.L."/>
            <person name="Kravczyk M."/>
            <person name="Gurevich A."/>
            <person name="Francke R."/>
            <person name="Mueller R."/>
            <person name="Keller V."/>
            <person name="Keller A."/>
        </authorList>
    </citation>
    <scope>NUCLEOTIDE SEQUENCE</scope>
    <source>
        <strain evidence="1">S12M_St_49</strain>
    </source>
</reference>
<gene>
    <name evidence="1" type="ORF">Q3982_07125</name>
</gene>
<evidence type="ECO:0000313" key="2">
    <source>
        <dbReference type="Proteomes" id="UP001168575"/>
    </source>
</evidence>